<dbReference type="InterPro" id="IPR012338">
    <property type="entry name" value="Beta-lactam/transpept-like"/>
</dbReference>
<dbReference type="AlphaFoldDB" id="X1BLK6"/>
<sequence length="265" mass="29251">SAMRGEASGSVVAAPIWHQFMINATKKYSVKNFNRPPNMNDVSIAMLSNKKPTNNSWRVTRDIATDWQVPEDYDNTFQKVIIDKVSGKLATKYCPKNQIEERTYGVVHSEVPDNPNWEGPVRAWAKSQKIASYPPTAKCDIHTPGNRPSVSISSPSDGESISGVVIITASPNAPLGVRRVQFYIDNAHIKTDTASPYKASYNFDNLDPGLHNITVNLEDKGGLTASSQISITVAAVEGEETDEEDEEEDETEFFSLNGILELVYI</sequence>
<dbReference type="SUPFAM" id="SSF56601">
    <property type="entry name" value="beta-lactamase/transpeptidase-like"/>
    <property type="match status" value="1"/>
</dbReference>
<gene>
    <name evidence="1" type="ORF">S01H4_37005</name>
</gene>
<proteinExistence type="predicted"/>
<dbReference type="EMBL" id="BART01019835">
    <property type="protein sequence ID" value="GAG96824.1"/>
    <property type="molecule type" value="Genomic_DNA"/>
</dbReference>
<evidence type="ECO:0000313" key="1">
    <source>
        <dbReference type="EMBL" id="GAG96824.1"/>
    </source>
</evidence>
<name>X1BLK6_9ZZZZ</name>
<dbReference type="Pfam" id="PF17957">
    <property type="entry name" value="Big_7"/>
    <property type="match status" value="1"/>
</dbReference>
<dbReference type="Gene3D" id="2.60.40.10">
    <property type="entry name" value="Immunoglobulins"/>
    <property type="match status" value="1"/>
</dbReference>
<organism evidence="1">
    <name type="scientific">marine sediment metagenome</name>
    <dbReference type="NCBI Taxonomy" id="412755"/>
    <lineage>
        <taxon>unclassified sequences</taxon>
        <taxon>metagenomes</taxon>
        <taxon>ecological metagenomes</taxon>
    </lineage>
</organism>
<dbReference type="Gene3D" id="3.40.710.10">
    <property type="entry name" value="DD-peptidase/beta-lactamase superfamily"/>
    <property type="match status" value="1"/>
</dbReference>
<accession>X1BLK6</accession>
<protein>
    <recommendedName>
        <fullName evidence="2">Penicillin-binding protein transpeptidase domain-containing protein</fullName>
    </recommendedName>
</protein>
<evidence type="ECO:0008006" key="2">
    <source>
        <dbReference type="Google" id="ProtNLM"/>
    </source>
</evidence>
<feature type="non-terminal residue" evidence="1">
    <location>
        <position position="1"/>
    </location>
</feature>
<comment type="caution">
    <text evidence="1">The sequence shown here is derived from an EMBL/GenBank/DDBJ whole genome shotgun (WGS) entry which is preliminary data.</text>
</comment>
<dbReference type="InterPro" id="IPR013783">
    <property type="entry name" value="Ig-like_fold"/>
</dbReference>
<reference evidence="1" key="1">
    <citation type="journal article" date="2014" name="Front. Microbiol.">
        <title>High frequency of phylogenetically diverse reductive dehalogenase-homologous genes in deep subseafloor sedimentary metagenomes.</title>
        <authorList>
            <person name="Kawai M."/>
            <person name="Futagami T."/>
            <person name="Toyoda A."/>
            <person name="Takaki Y."/>
            <person name="Nishi S."/>
            <person name="Hori S."/>
            <person name="Arai W."/>
            <person name="Tsubouchi T."/>
            <person name="Morono Y."/>
            <person name="Uchiyama I."/>
            <person name="Ito T."/>
            <person name="Fujiyama A."/>
            <person name="Inagaki F."/>
            <person name="Takami H."/>
        </authorList>
    </citation>
    <scope>NUCLEOTIDE SEQUENCE</scope>
    <source>
        <strain evidence="1">Expedition CK06-06</strain>
    </source>
</reference>